<name>A0A7M7JKL7_VARDE</name>
<evidence type="ECO:0000313" key="2">
    <source>
        <dbReference type="EnsemblMetazoa" id="XP_022648882"/>
    </source>
</evidence>
<organism evidence="2 3">
    <name type="scientific">Varroa destructor</name>
    <name type="common">Honeybee mite</name>
    <dbReference type="NCBI Taxonomy" id="109461"/>
    <lineage>
        <taxon>Eukaryota</taxon>
        <taxon>Metazoa</taxon>
        <taxon>Ecdysozoa</taxon>
        <taxon>Arthropoda</taxon>
        <taxon>Chelicerata</taxon>
        <taxon>Arachnida</taxon>
        <taxon>Acari</taxon>
        <taxon>Parasitiformes</taxon>
        <taxon>Mesostigmata</taxon>
        <taxon>Gamasina</taxon>
        <taxon>Dermanyssoidea</taxon>
        <taxon>Varroidae</taxon>
        <taxon>Varroa</taxon>
    </lineage>
</organism>
<keyword evidence="3" id="KW-1185">Reference proteome</keyword>
<sequence>MLQPIRMLLVEATFVIVQCQTYYGNSRLAAYPQTYYSDLSPANYYADTDDLRTPRRQPSYAYSNPYLDAFNDNYNPSITSSAGVVNLAQIPDTGALLGTSAKVVHFPFDSKEVPYKVPPSPSSSVTESQSVAGPNVLIQSTGAKKGVYIKDLTLRLSEPLMSAWLDNLISTMKGASCTMKPVKEKTTKLTLFVQPPPHADATKIATDVNASSPEIQVHRISGRVDVAARDSRAEKSSRNAFSAKLYKLGDDKEVVTFDPLNTAQPA</sequence>
<protein>
    <submittedName>
        <fullName evidence="2">Uncharacterized protein</fullName>
    </submittedName>
</protein>
<proteinExistence type="predicted"/>
<dbReference type="EnsemblMetazoa" id="XM_022793147">
    <property type="protein sequence ID" value="XP_022648882"/>
    <property type="gene ID" value="LOC111245175"/>
</dbReference>
<feature type="signal peptide" evidence="1">
    <location>
        <begin position="1"/>
        <end position="19"/>
    </location>
</feature>
<dbReference type="Proteomes" id="UP000594260">
    <property type="component" value="Unplaced"/>
</dbReference>
<accession>A0A7M7JKL7</accession>
<keyword evidence="1" id="KW-0732">Signal</keyword>
<feature type="chain" id="PRO_5029559117" evidence="1">
    <location>
        <begin position="20"/>
        <end position="266"/>
    </location>
</feature>
<dbReference type="AlphaFoldDB" id="A0A7M7JKL7"/>
<evidence type="ECO:0000313" key="3">
    <source>
        <dbReference type="Proteomes" id="UP000594260"/>
    </source>
</evidence>
<dbReference type="GeneID" id="111245175"/>
<dbReference type="InParanoid" id="A0A7M7JKL7"/>
<dbReference type="KEGG" id="vde:111245175"/>
<reference evidence="2" key="1">
    <citation type="submission" date="2021-01" db="UniProtKB">
        <authorList>
            <consortium name="EnsemblMetazoa"/>
        </authorList>
    </citation>
    <scope>IDENTIFICATION</scope>
</reference>
<dbReference type="RefSeq" id="XP_022648882.1">
    <property type="nucleotide sequence ID" value="XM_022793147.1"/>
</dbReference>
<evidence type="ECO:0000256" key="1">
    <source>
        <dbReference type="SAM" id="SignalP"/>
    </source>
</evidence>